<dbReference type="OrthoDB" id="6132182at2759"/>
<evidence type="ECO:0000256" key="3">
    <source>
        <dbReference type="PROSITE-ProRule" id="PRU01005"/>
    </source>
</evidence>
<feature type="compositionally biased region" description="Polar residues" evidence="4">
    <location>
        <begin position="991"/>
        <end position="1001"/>
    </location>
</feature>
<dbReference type="Proteomes" id="UP000218231">
    <property type="component" value="Unassembled WGS sequence"/>
</dbReference>
<feature type="compositionally biased region" description="Polar residues" evidence="4">
    <location>
        <begin position="1087"/>
        <end position="1097"/>
    </location>
</feature>
<feature type="disulfide bond" evidence="3">
    <location>
        <begin position="521"/>
        <end position="555"/>
    </location>
</feature>
<comment type="caution">
    <text evidence="3">Lacks conserved residue(s) required for the propagation of feature annotation.</text>
</comment>
<dbReference type="GO" id="GO:0046872">
    <property type="term" value="F:metal ion binding"/>
    <property type="evidence" value="ECO:0007669"/>
    <property type="project" value="UniProtKB-KW"/>
</dbReference>
<feature type="compositionally biased region" description="Basic residues" evidence="4">
    <location>
        <begin position="912"/>
        <end position="949"/>
    </location>
</feature>
<evidence type="ECO:0000256" key="4">
    <source>
        <dbReference type="SAM" id="MobiDB-lite"/>
    </source>
</evidence>
<evidence type="ECO:0000313" key="8">
    <source>
        <dbReference type="Proteomes" id="UP000218231"/>
    </source>
</evidence>
<feature type="compositionally biased region" description="Basic and acidic residues" evidence="4">
    <location>
        <begin position="830"/>
        <end position="840"/>
    </location>
</feature>
<sequence>MPPLLQRIGRNLVMCLIGVILLLLVDIARAWRTFSQCDLSPDASTKIFCNQLYTWDEDVRNADLAAAMQSIQRPGQNTSTPASGRATGATGTGQAGTVSGSGNQTTLTVTPQVASLNWTLFMCMDLQCVCPYMNGQVQDDGTCMLPNGQPLRKAMRREYRQLSESERTRLHNAFWEVKRNGIYDYLAQIHRMADRDNPGAPEGSGGAHSGPAFLPWHREFIKRMELALRLVDPTISLAYIDWTMEAALPRPNDSILFSEYLQGETTPGGVEIVNGPFVGWRTLDGSRNINRSVGVNGTGYPITEQQIARLMQKNYLGWTAFSVNRTGCNMVAEFENVEYYHGNGHIFIGGDMADIPTAAQDPIFFWHHSFVDWVWEIYRQNNQTDWEKENQYPNETVNCANAHHLFDAIMVPFGPMRNRDGLSMAYYDNLYEYSNRPMCSEGNPNGCGSDMLFCDMSHGKARCVSKMKRGSQCNFYKKGENPCFAGECRNGVCIQTQRRRSQRPLQVGGSYKSKMIVPEVCYNENPCCDKWASEGYSSSNPEYMHRFCKASSKVCTPKKYSLMDDCKDRHILCSKWKDNGECEDNKDFMDENCRQSCNRCSHKRAQKCHDDDDEEDGHNQDSGDEEEEEKHGQPADPEPEAEQQEQGHKQEEPHGKGGGDQHGGEGETHHQEEHGGYDFGGDEHESSEKGHDSHDKHDGGHGNEHSSSYNEYHQEGGHEEVHHVEYKKEPEHHGSNYHHGQEHKKKPKEKCYNENPCCPYWSHIGLCHKYPKAMAEECGVSCHACTPKDYNSNKEQEMVAVRLEAHNRGHHHLWARPAQHRGKLHKMRTLKEHPEHHKEEELEPEPEGPKEEESEEHNKETKEHHLGERREQMHKEHKEEHHREHKPEHSHKEHKHKEHSKERKEQAEHREPSRHHHREHTEHKRPKAHRHHKPHRHHHIRNLRKHKQRVGLFLFSKKKTTETTEASTEKSTTEKPTTTEKSTPATDTSTAQPSSASYTKKSSVRPKSTARPQQSRGNQQRTASFWQICKLKHGPVYLCKGQVRTGDDSGTTSSGSSGSSNSNSNQNNQNSGYNRKKYRRGNNKKGSSTNRNNKNRWSYSQQAGNNWQNNWDISAYQQQYQSWLTNFGPENAQTYWQAVPMQWNNGK</sequence>
<feature type="compositionally biased region" description="Basic and acidic residues" evidence="4">
    <location>
        <begin position="847"/>
        <end position="891"/>
    </location>
</feature>
<dbReference type="PANTHER" id="PTHR11474">
    <property type="entry name" value="TYROSINASE FAMILY MEMBER"/>
    <property type="match status" value="1"/>
</dbReference>
<feature type="compositionally biased region" description="Acidic residues" evidence="4">
    <location>
        <begin position="611"/>
        <end position="628"/>
    </location>
</feature>
<feature type="domain" description="ShKT" evidence="6">
    <location>
        <begin position="521"/>
        <end position="555"/>
    </location>
</feature>
<organism evidence="7 8">
    <name type="scientific">Diploscapter pachys</name>
    <dbReference type="NCBI Taxonomy" id="2018661"/>
    <lineage>
        <taxon>Eukaryota</taxon>
        <taxon>Metazoa</taxon>
        <taxon>Ecdysozoa</taxon>
        <taxon>Nematoda</taxon>
        <taxon>Chromadorea</taxon>
        <taxon>Rhabditida</taxon>
        <taxon>Rhabditina</taxon>
        <taxon>Rhabditomorpha</taxon>
        <taxon>Rhabditoidea</taxon>
        <taxon>Rhabditidae</taxon>
        <taxon>Diploscapter</taxon>
    </lineage>
</organism>
<feature type="compositionally biased region" description="Low complexity" evidence="4">
    <location>
        <begin position="974"/>
        <end position="990"/>
    </location>
</feature>
<evidence type="ECO:0000313" key="7">
    <source>
        <dbReference type="EMBL" id="PAV71321.1"/>
    </source>
</evidence>
<feature type="compositionally biased region" description="Polar residues" evidence="4">
    <location>
        <begin position="1010"/>
        <end position="1021"/>
    </location>
</feature>
<feature type="signal peptide" evidence="5">
    <location>
        <begin position="1"/>
        <end position="30"/>
    </location>
</feature>
<evidence type="ECO:0000256" key="1">
    <source>
        <dbReference type="ARBA" id="ARBA00022723"/>
    </source>
</evidence>
<dbReference type="PRINTS" id="PR00092">
    <property type="entry name" value="TYROSINASE"/>
</dbReference>
<feature type="region of interest" description="Disordered" evidence="4">
    <location>
        <begin position="830"/>
        <end position="1021"/>
    </location>
</feature>
<dbReference type="Pfam" id="PF00264">
    <property type="entry name" value="Tyrosinase"/>
    <property type="match status" value="1"/>
</dbReference>
<feature type="compositionally biased region" description="Low complexity" evidence="4">
    <location>
        <begin position="78"/>
        <end position="89"/>
    </location>
</feature>
<dbReference type="InterPro" id="IPR050316">
    <property type="entry name" value="Tyrosinase/Hemocyanin"/>
</dbReference>
<keyword evidence="3" id="KW-1015">Disulfide bond</keyword>
<keyword evidence="5" id="KW-0732">Signal</keyword>
<proteinExistence type="predicted"/>
<feature type="disulfide bond" evidence="3">
    <location>
        <begin position="751"/>
        <end position="785"/>
    </location>
</feature>
<feature type="domain" description="ShKT" evidence="6">
    <location>
        <begin position="566"/>
        <end position="600"/>
    </location>
</feature>
<evidence type="ECO:0000256" key="2">
    <source>
        <dbReference type="ARBA" id="ARBA00023008"/>
    </source>
</evidence>
<feature type="region of interest" description="Disordered" evidence="4">
    <location>
        <begin position="1045"/>
        <end position="1097"/>
    </location>
</feature>
<feature type="domain" description="ShKT" evidence="6">
    <location>
        <begin position="751"/>
        <end position="785"/>
    </location>
</feature>
<feature type="compositionally biased region" description="Basic and acidic residues" evidence="4">
    <location>
        <begin position="959"/>
        <end position="973"/>
    </location>
</feature>
<name>A0A2A2KBL1_9BILA</name>
<evidence type="ECO:0000256" key="5">
    <source>
        <dbReference type="SAM" id="SignalP"/>
    </source>
</evidence>
<dbReference type="PANTHER" id="PTHR11474:SF126">
    <property type="entry name" value="TYROSINASE-LIKE PROTEIN TYR-1-RELATED"/>
    <property type="match status" value="1"/>
</dbReference>
<keyword evidence="2" id="KW-0186">Copper</keyword>
<dbReference type="Gene3D" id="1.10.1280.10">
    <property type="entry name" value="Di-copper center containing domain from catechol oxidase"/>
    <property type="match status" value="1"/>
</dbReference>
<feature type="compositionally biased region" description="Basic and acidic residues" evidence="4">
    <location>
        <begin position="712"/>
        <end position="734"/>
    </location>
</feature>
<feature type="compositionally biased region" description="Low complexity" evidence="4">
    <location>
        <begin position="1049"/>
        <end position="1073"/>
    </location>
</feature>
<dbReference type="STRING" id="2018661.A0A2A2KBL1"/>
<feature type="compositionally biased region" description="Basic and acidic residues" evidence="4">
    <location>
        <begin position="645"/>
        <end position="704"/>
    </location>
</feature>
<dbReference type="InterPro" id="IPR003582">
    <property type="entry name" value="ShKT_dom"/>
</dbReference>
<feature type="compositionally biased region" description="Basic and acidic residues" evidence="4">
    <location>
        <begin position="899"/>
        <end position="911"/>
    </location>
</feature>
<gene>
    <name evidence="7" type="ORF">WR25_26981</name>
</gene>
<dbReference type="AlphaFoldDB" id="A0A2A2KBL1"/>
<feature type="region of interest" description="Disordered" evidence="4">
    <location>
        <begin position="70"/>
        <end position="104"/>
    </location>
</feature>
<protein>
    <recommendedName>
        <fullName evidence="6">ShKT domain-containing protein</fullName>
    </recommendedName>
</protein>
<keyword evidence="8" id="KW-1185">Reference proteome</keyword>
<dbReference type="SUPFAM" id="SSF48056">
    <property type="entry name" value="Di-copper centre-containing domain"/>
    <property type="match status" value="1"/>
</dbReference>
<feature type="chain" id="PRO_5011996780" description="ShKT domain-containing protein" evidence="5">
    <location>
        <begin position="31"/>
        <end position="1147"/>
    </location>
</feature>
<dbReference type="PROSITE" id="PS00498">
    <property type="entry name" value="TYROSINASE_2"/>
    <property type="match status" value="1"/>
</dbReference>
<dbReference type="SMART" id="SM00254">
    <property type="entry name" value="ShKT"/>
    <property type="match status" value="3"/>
</dbReference>
<dbReference type="Pfam" id="PF01549">
    <property type="entry name" value="ShK"/>
    <property type="match status" value="2"/>
</dbReference>
<dbReference type="GO" id="GO:0016491">
    <property type="term" value="F:oxidoreductase activity"/>
    <property type="evidence" value="ECO:0007669"/>
    <property type="project" value="InterPro"/>
</dbReference>
<dbReference type="InterPro" id="IPR002227">
    <property type="entry name" value="Tyrosinase_Cu-bd"/>
</dbReference>
<dbReference type="InterPro" id="IPR008922">
    <property type="entry name" value="Di-copper_centre_dom_sf"/>
</dbReference>
<feature type="disulfide bond" evidence="3">
    <location>
        <begin position="566"/>
        <end position="600"/>
    </location>
</feature>
<reference evidence="7 8" key="1">
    <citation type="journal article" date="2017" name="Curr. Biol.">
        <title>Genome architecture and evolution of a unichromosomal asexual nematode.</title>
        <authorList>
            <person name="Fradin H."/>
            <person name="Zegar C."/>
            <person name="Gutwein M."/>
            <person name="Lucas J."/>
            <person name="Kovtun M."/>
            <person name="Corcoran D."/>
            <person name="Baugh L.R."/>
            <person name="Kiontke K."/>
            <person name="Gunsalus K."/>
            <person name="Fitch D.H."/>
            <person name="Piano F."/>
        </authorList>
    </citation>
    <scope>NUCLEOTIDE SEQUENCE [LARGE SCALE GENOMIC DNA]</scope>
    <source>
        <strain evidence="7">PF1309</strain>
    </source>
</reference>
<accession>A0A2A2KBL1</accession>
<keyword evidence="1" id="KW-0479">Metal-binding</keyword>
<dbReference type="PROSITE" id="PS51670">
    <property type="entry name" value="SHKT"/>
    <property type="match status" value="3"/>
</dbReference>
<evidence type="ECO:0000259" key="6">
    <source>
        <dbReference type="PROSITE" id="PS51670"/>
    </source>
</evidence>
<feature type="region of interest" description="Disordered" evidence="4">
    <location>
        <begin position="608"/>
        <end position="749"/>
    </location>
</feature>
<feature type="compositionally biased region" description="Basic residues" evidence="4">
    <location>
        <begin position="1074"/>
        <end position="1083"/>
    </location>
</feature>
<dbReference type="EMBL" id="LIAE01009078">
    <property type="protein sequence ID" value="PAV71321.1"/>
    <property type="molecule type" value="Genomic_DNA"/>
</dbReference>
<comment type="caution">
    <text evidence="7">The sequence shown here is derived from an EMBL/GenBank/DDBJ whole genome shotgun (WGS) entry which is preliminary data.</text>
</comment>